<dbReference type="Proteomes" id="UP000654918">
    <property type="component" value="Unassembled WGS sequence"/>
</dbReference>
<reference evidence="2" key="1">
    <citation type="journal article" date="2020" name="Phytopathology">
        <title>Genome Sequence Resources of Colletotrichum truncatum, C. plurivorum, C. musicola, and C. sojae: Four Species Pathogenic to Soybean (Glycine max).</title>
        <authorList>
            <person name="Rogerio F."/>
            <person name="Boufleur T.R."/>
            <person name="Ciampi-Guillardi M."/>
            <person name="Sukno S.A."/>
            <person name="Thon M.R."/>
            <person name="Massola Junior N.S."/>
            <person name="Baroncelli R."/>
        </authorList>
    </citation>
    <scope>NUCLEOTIDE SEQUENCE</scope>
    <source>
        <strain evidence="2">LFN00145</strain>
    </source>
</reference>
<feature type="region of interest" description="Disordered" evidence="1">
    <location>
        <begin position="1"/>
        <end position="21"/>
    </location>
</feature>
<keyword evidence="3" id="KW-1185">Reference proteome</keyword>
<sequence>MTSTYLGSPRFRLEARDDQPDTTDWSVVIGQLAAAPSKMQPIGSGAYLPTVDMAGQSRHPGWRKGNLELTPAVDDIVEFLEERAMAKILDSDETARYQMKRPLSWGN</sequence>
<gene>
    <name evidence="2" type="ORF">CPLU01_02459</name>
</gene>
<evidence type="ECO:0000313" key="3">
    <source>
        <dbReference type="Proteomes" id="UP000654918"/>
    </source>
</evidence>
<accession>A0A8H6KVB6</accession>
<dbReference type="EMBL" id="WIGO01000019">
    <property type="protein sequence ID" value="KAF6838347.1"/>
    <property type="molecule type" value="Genomic_DNA"/>
</dbReference>
<dbReference type="AlphaFoldDB" id="A0A8H6KVB6"/>
<name>A0A8H6KVB6_9PEZI</name>
<protein>
    <submittedName>
        <fullName evidence="2">Uncharacterized protein</fullName>
    </submittedName>
</protein>
<evidence type="ECO:0000313" key="2">
    <source>
        <dbReference type="EMBL" id="KAF6838347.1"/>
    </source>
</evidence>
<comment type="caution">
    <text evidence="2">The sequence shown here is derived from an EMBL/GenBank/DDBJ whole genome shotgun (WGS) entry which is preliminary data.</text>
</comment>
<organism evidence="2 3">
    <name type="scientific">Colletotrichum plurivorum</name>
    <dbReference type="NCBI Taxonomy" id="2175906"/>
    <lineage>
        <taxon>Eukaryota</taxon>
        <taxon>Fungi</taxon>
        <taxon>Dikarya</taxon>
        <taxon>Ascomycota</taxon>
        <taxon>Pezizomycotina</taxon>
        <taxon>Sordariomycetes</taxon>
        <taxon>Hypocreomycetidae</taxon>
        <taxon>Glomerellales</taxon>
        <taxon>Glomerellaceae</taxon>
        <taxon>Colletotrichum</taxon>
        <taxon>Colletotrichum orchidearum species complex</taxon>
    </lineage>
</organism>
<evidence type="ECO:0000256" key="1">
    <source>
        <dbReference type="SAM" id="MobiDB-lite"/>
    </source>
</evidence>
<proteinExistence type="predicted"/>